<feature type="region of interest" description="Disordered" evidence="1">
    <location>
        <begin position="64"/>
        <end position="120"/>
    </location>
</feature>
<organism evidence="2">
    <name type="scientific">Sipha flava</name>
    <name type="common">yellow sugarcane aphid</name>
    <dbReference type="NCBI Taxonomy" id="143950"/>
    <lineage>
        <taxon>Eukaryota</taxon>
        <taxon>Metazoa</taxon>
        <taxon>Ecdysozoa</taxon>
        <taxon>Arthropoda</taxon>
        <taxon>Hexapoda</taxon>
        <taxon>Insecta</taxon>
        <taxon>Pterygota</taxon>
        <taxon>Neoptera</taxon>
        <taxon>Paraneoptera</taxon>
        <taxon>Hemiptera</taxon>
        <taxon>Sternorrhyncha</taxon>
        <taxon>Aphidomorpha</taxon>
        <taxon>Aphidoidea</taxon>
        <taxon>Aphididae</taxon>
        <taxon>Sipha</taxon>
    </lineage>
</organism>
<sequence length="143" mass="16100">MYAVRCVRACIRRYRQRRRCSPGVCGCASAALPREAATARAAADDQRYRPAAYGYYTYNNGHVRAAGGGTTSHRRATGEARPAVRRSDLQHHRFSLRHRAPYRSHSAATLHRQPSPPPCARGAPPALLCCRDRCRHRPWRPPK</sequence>
<accession>A0A2S2QXP6</accession>
<reference evidence="2" key="1">
    <citation type="submission" date="2018-04" db="EMBL/GenBank/DDBJ databases">
        <title>Transcriptome assembly of Sipha flava.</title>
        <authorList>
            <person name="Scully E.D."/>
            <person name="Geib S.M."/>
            <person name="Palmer N.A."/>
            <person name="Koch K."/>
            <person name="Bradshaw J."/>
            <person name="Heng-Moss T."/>
            <person name="Sarath G."/>
        </authorList>
    </citation>
    <scope>NUCLEOTIDE SEQUENCE</scope>
</reference>
<feature type="compositionally biased region" description="Basic residues" evidence="1">
    <location>
        <begin position="92"/>
        <end position="102"/>
    </location>
</feature>
<proteinExistence type="predicted"/>
<name>A0A2S2QXP6_9HEMI</name>
<dbReference type="AlphaFoldDB" id="A0A2S2QXP6"/>
<gene>
    <name evidence="2" type="ORF">g.35426</name>
</gene>
<dbReference type="EMBL" id="GGMS01013230">
    <property type="protein sequence ID" value="MBY82433.1"/>
    <property type="molecule type" value="Transcribed_RNA"/>
</dbReference>
<protein>
    <submittedName>
        <fullName evidence="2">Uncharacterized protein</fullName>
    </submittedName>
</protein>
<evidence type="ECO:0000256" key="1">
    <source>
        <dbReference type="SAM" id="MobiDB-lite"/>
    </source>
</evidence>
<evidence type="ECO:0000313" key="2">
    <source>
        <dbReference type="EMBL" id="MBY82433.1"/>
    </source>
</evidence>